<dbReference type="Proteomes" id="UP000053593">
    <property type="component" value="Unassembled WGS sequence"/>
</dbReference>
<accession>A0A0D0ASA2</accession>
<dbReference type="HOGENOM" id="CLU_156016_0_0_1"/>
<protein>
    <recommendedName>
        <fullName evidence="3">NAD-dependent epimerase/dehydratase domain-containing protein</fullName>
    </recommendedName>
</protein>
<dbReference type="InterPro" id="IPR036291">
    <property type="entry name" value="NAD(P)-bd_dom_sf"/>
</dbReference>
<dbReference type="SUPFAM" id="SSF51735">
    <property type="entry name" value="NAD(P)-binding Rossmann-fold domains"/>
    <property type="match status" value="1"/>
</dbReference>
<gene>
    <name evidence="1" type="ORF">GYMLUDRAFT_941821</name>
</gene>
<evidence type="ECO:0000313" key="2">
    <source>
        <dbReference type="Proteomes" id="UP000053593"/>
    </source>
</evidence>
<proteinExistence type="predicted"/>
<organism evidence="1 2">
    <name type="scientific">Collybiopsis luxurians FD-317 M1</name>
    <dbReference type="NCBI Taxonomy" id="944289"/>
    <lineage>
        <taxon>Eukaryota</taxon>
        <taxon>Fungi</taxon>
        <taxon>Dikarya</taxon>
        <taxon>Basidiomycota</taxon>
        <taxon>Agaricomycotina</taxon>
        <taxon>Agaricomycetes</taxon>
        <taxon>Agaricomycetidae</taxon>
        <taxon>Agaricales</taxon>
        <taxon>Marasmiineae</taxon>
        <taxon>Omphalotaceae</taxon>
        <taxon>Collybiopsis</taxon>
        <taxon>Collybiopsis luxurians</taxon>
    </lineage>
</organism>
<keyword evidence="2" id="KW-1185">Reference proteome</keyword>
<reference evidence="1 2" key="1">
    <citation type="submission" date="2014-04" db="EMBL/GenBank/DDBJ databases">
        <title>Evolutionary Origins and Diversification of the Mycorrhizal Mutualists.</title>
        <authorList>
            <consortium name="DOE Joint Genome Institute"/>
            <consortium name="Mycorrhizal Genomics Consortium"/>
            <person name="Kohler A."/>
            <person name="Kuo A."/>
            <person name="Nagy L.G."/>
            <person name="Floudas D."/>
            <person name="Copeland A."/>
            <person name="Barry K.W."/>
            <person name="Cichocki N."/>
            <person name="Veneault-Fourrey C."/>
            <person name="LaButti K."/>
            <person name="Lindquist E.A."/>
            <person name="Lipzen A."/>
            <person name="Lundell T."/>
            <person name="Morin E."/>
            <person name="Murat C."/>
            <person name="Riley R."/>
            <person name="Ohm R."/>
            <person name="Sun H."/>
            <person name="Tunlid A."/>
            <person name="Henrissat B."/>
            <person name="Grigoriev I.V."/>
            <person name="Hibbett D.S."/>
            <person name="Martin F."/>
        </authorList>
    </citation>
    <scope>NUCLEOTIDE SEQUENCE [LARGE SCALE GENOMIC DNA]</scope>
    <source>
        <strain evidence="1 2">FD-317 M1</strain>
    </source>
</reference>
<evidence type="ECO:0008006" key="3">
    <source>
        <dbReference type="Google" id="ProtNLM"/>
    </source>
</evidence>
<dbReference type="EMBL" id="KN834831">
    <property type="protein sequence ID" value="KIK53305.1"/>
    <property type="molecule type" value="Genomic_DNA"/>
</dbReference>
<evidence type="ECO:0000313" key="1">
    <source>
        <dbReference type="EMBL" id="KIK53305.1"/>
    </source>
</evidence>
<sequence>MLYGRGGSLLASLFQSAADGLVSWPATPGGRYALIHSDDLAEMYVLTCEKAALMGGVTFNAVNEYSESVDDILSALVKVSGAKGYEYREPANFALGATSLICPYLTRTLLGWQPRKPGLVDGLPIYYAAWKTLNH</sequence>
<dbReference type="Gene3D" id="3.40.50.720">
    <property type="entry name" value="NAD(P)-binding Rossmann-like Domain"/>
    <property type="match status" value="1"/>
</dbReference>
<name>A0A0D0ASA2_9AGAR</name>
<dbReference type="AlphaFoldDB" id="A0A0D0ASA2"/>
<dbReference type="OrthoDB" id="10000533at2759"/>